<proteinExistence type="predicted"/>
<feature type="compositionally biased region" description="Polar residues" evidence="1">
    <location>
        <begin position="63"/>
        <end position="88"/>
    </location>
</feature>
<protein>
    <submittedName>
        <fullName evidence="2">Uncharacterized protein</fullName>
    </submittedName>
</protein>
<feature type="region of interest" description="Disordered" evidence="1">
    <location>
        <begin position="52"/>
        <end position="182"/>
    </location>
</feature>
<name>A0ABR0EGQ0_ZASCE</name>
<accession>A0ABR0EGQ0</accession>
<sequence>MQSSENGRPGQKPAGIKPKVKASKPRDSSLERHRQSYIRAWHAINQAKQVSAIESNELPRQAQGFQPESTSHSLRRSQSPANLIQRTAKSADIHDEASGSWRKQKTAPGTLEDQLGLSSIKKATPRSKTGKVDTTPEPAKPEEPRTPSDNESSQASGDGLFVTPNAKTVNGNTDRRSLSAEVSRGGDSLRLVPFPKRKSKRDLAAIFNAPDSLHAGEISKESLKAASRKAFGPKSVRKIYQSSPGVWMVRLLSQEHVRDGVRKQLVIGGVEVAVEKVPKVPSKVFAWKPGETEVMPSSKEIADKVRQTFKWPLPDVKVQGSPRQVTLSFVQCPELLRFYLRLGSGLEARFDPVSQA</sequence>
<feature type="compositionally biased region" description="Basic and acidic residues" evidence="1">
    <location>
        <begin position="139"/>
        <end position="148"/>
    </location>
</feature>
<keyword evidence="3" id="KW-1185">Reference proteome</keyword>
<comment type="caution">
    <text evidence="2">The sequence shown here is derived from an EMBL/GenBank/DDBJ whole genome shotgun (WGS) entry which is preliminary data.</text>
</comment>
<reference evidence="2 3" key="1">
    <citation type="journal article" date="2023" name="G3 (Bethesda)">
        <title>A chromosome-level genome assembly of Zasmidium syzygii isolated from banana leaves.</title>
        <authorList>
            <person name="van Westerhoven A.C."/>
            <person name="Mehrabi R."/>
            <person name="Talebi R."/>
            <person name="Steentjes M.B.F."/>
            <person name="Corcolon B."/>
            <person name="Chong P.A."/>
            <person name="Kema G.H.J."/>
            <person name="Seidl M.F."/>
        </authorList>
    </citation>
    <scope>NUCLEOTIDE SEQUENCE [LARGE SCALE GENOMIC DNA]</scope>
    <source>
        <strain evidence="2 3">P124</strain>
    </source>
</reference>
<feature type="compositionally biased region" description="Basic and acidic residues" evidence="1">
    <location>
        <begin position="24"/>
        <end position="34"/>
    </location>
</feature>
<feature type="region of interest" description="Disordered" evidence="1">
    <location>
        <begin position="1"/>
        <end position="34"/>
    </location>
</feature>
<dbReference type="EMBL" id="JAXOVC010000006">
    <property type="protein sequence ID" value="KAK4500549.1"/>
    <property type="molecule type" value="Genomic_DNA"/>
</dbReference>
<dbReference type="Proteomes" id="UP001305779">
    <property type="component" value="Unassembled WGS sequence"/>
</dbReference>
<evidence type="ECO:0000313" key="2">
    <source>
        <dbReference type="EMBL" id="KAK4500549.1"/>
    </source>
</evidence>
<evidence type="ECO:0000256" key="1">
    <source>
        <dbReference type="SAM" id="MobiDB-lite"/>
    </source>
</evidence>
<organism evidence="2 3">
    <name type="scientific">Zasmidium cellare</name>
    <name type="common">Wine cellar mold</name>
    <name type="synonym">Racodium cellare</name>
    <dbReference type="NCBI Taxonomy" id="395010"/>
    <lineage>
        <taxon>Eukaryota</taxon>
        <taxon>Fungi</taxon>
        <taxon>Dikarya</taxon>
        <taxon>Ascomycota</taxon>
        <taxon>Pezizomycotina</taxon>
        <taxon>Dothideomycetes</taxon>
        <taxon>Dothideomycetidae</taxon>
        <taxon>Mycosphaerellales</taxon>
        <taxon>Mycosphaerellaceae</taxon>
        <taxon>Zasmidium</taxon>
    </lineage>
</organism>
<gene>
    <name evidence="2" type="ORF">PRZ48_008738</name>
</gene>
<evidence type="ECO:0000313" key="3">
    <source>
        <dbReference type="Proteomes" id="UP001305779"/>
    </source>
</evidence>